<keyword evidence="3" id="KW-0547">Nucleotide-binding</keyword>
<dbReference type="InterPro" id="IPR003439">
    <property type="entry name" value="ABC_transporter-like_ATP-bd"/>
</dbReference>
<dbReference type="InterPro" id="IPR003593">
    <property type="entry name" value="AAA+_ATPase"/>
</dbReference>
<keyword evidence="2 7" id="KW-0812">Transmembrane</keyword>
<feature type="transmembrane region" description="Helical" evidence="7">
    <location>
        <begin position="392"/>
        <end position="413"/>
    </location>
</feature>
<evidence type="ECO:0000256" key="2">
    <source>
        <dbReference type="ARBA" id="ARBA00022692"/>
    </source>
</evidence>
<dbReference type="GO" id="GO:0016020">
    <property type="term" value="C:membrane"/>
    <property type="evidence" value="ECO:0007669"/>
    <property type="project" value="UniProtKB-SubCell"/>
</dbReference>
<dbReference type="SMART" id="SM00382">
    <property type="entry name" value="AAA"/>
    <property type="match status" value="1"/>
</dbReference>
<evidence type="ECO:0000256" key="5">
    <source>
        <dbReference type="ARBA" id="ARBA00022989"/>
    </source>
</evidence>
<dbReference type="Pfam" id="PF12698">
    <property type="entry name" value="ABC2_membrane_3"/>
    <property type="match status" value="1"/>
</dbReference>
<comment type="caution">
    <text evidence="9">The sequence shown here is derived from an EMBL/GenBank/DDBJ whole genome shotgun (WGS) entry which is preliminary data.</text>
</comment>
<dbReference type="CDD" id="cd03263">
    <property type="entry name" value="ABC_subfamily_A"/>
    <property type="match status" value="1"/>
</dbReference>
<name>A0AA36GRQ8_CYLNA</name>
<keyword evidence="6 7" id="KW-0472">Membrane</keyword>
<dbReference type="InterPro" id="IPR026082">
    <property type="entry name" value="ABCA"/>
</dbReference>
<feature type="domain" description="ABC transporter" evidence="8">
    <location>
        <begin position="550"/>
        <end position="762"/>
    </location>
</feature>
<protein>
    <recommendedName>
        <fullName evidence="8">ABC transporter domain-containing protein</fullName>
    </recommendedName>
</protein>
<proteinExistence type="predicted"/>
<dbReference type="GO" id="GO:0140359">
    <property type="term" value="F:ABC-type transporter activity"/>
    <property type="evidence" value="ECO:0007669"/>
    <property type="project" value="InterPro"/>
</dbReference>
<dbReference type="InterPro" id="IPR027417">
    <property type="entry name" value="P-loop_NTPase"/>
</dbReference>
<evidence type="ECO:0000256" key="7">
    <source>
        <dbReference type="SAM" id="Phobius"/>
    </source>
</evidence>
<evidence type="ECO:0000256" key="4">
    <source>
        <dbReference type="ARBA" id="ARBA00022840"/>
    </source>
</evidence>
<dbReference type="InterPro" id="IPR017871">
    <property type="entry name" value="ABC_transporter-like_CS"/>
</dbReference>
<accession>A0AA36GRQ8</accession>
<dbReference type="GO" id="GO:0016887">
    <property type="term" value="F:ATP hydrolysis activity"/>
    <property type="evidence" value="ECO:0007669"/>
    <property type="project" value="InterPro"/>
</dbReference>
<feature type="transmembrane region" description="Helical" evidence="7">
    <location>
        <begin position="286"/>
        <end position="308"/>
    </location>
</feature>
<evidence type="ECO:0000256" key="1">
    <source>
        <dbReference type="ARBA" id="ARBA00004141"/>
    </source>
</evidence>
<sequence>MKTEHQLYCFQPDGLSSTAATAAMEKFSTANSLTMVHVYGIFRPTASYSYQFRLDDRVECPFLNVTVADGGVYLEIKLIYAPLTDITTNIMTLVQKRNTIFIRNLFELPGLVSLDPNGIDSPSSILLPKFFRSKMSIKGFKTEEEMVNYAKDSFSDQCSNPLLAGITFGDSIAERLSSDADLQYTIRLSNTNRGSKGPMGIESYQPWNTKFVFAIQVDSGPINSEETDGGYPGYWKEGFMTVQKSINNAIYEILTGEHIPRLNLNFLIGRFPYPAYQSQIIEVGSFFLPVIVIFSYMTSVVYVVRSVVCEKESRVKEYMRVMGLSQWIYWVGHFIMNYVKLLVSVIVLTILLHFVTVKSDGSIMFVFFLLYAFNALYFAFAISTFMQSGTAATLMAVIGWMLLYFWHAMFSIFDMEAPYPLRVRLVNCLNPDIAMAYGIQFLSQYETQADGLHWGRLFTPPTPDQRLTIGHCFVMLLVDGILLMLITWYVEAVYPGGEGVPQKPWFFLQKSYWFPSSQAKRSEDSEKSMADGNERSFAKIEPEPNLRATINVVNLSKTYGTSFFKKLIDCQFGKLGEKKAVDRLNLKMYYGQITALLGHNGAGKSTTFSMLTGVTSPSSGTAYIDDYDIRTSLPQGRYYHEKEAVDILTRLKIEFKMHARAGTLSGGQKRKLSLAIALIGGSEIVMLDEPTSGMDPGARHETWTLLQAEKSRRTILLATHFMEEADLLGDRIAILAHGQLQCCGSGMYLKAQYGDGYHLTVVYENLSTLPEKQVNQTMYLLQQHVSDVLLQSFVGQEAHFLISAKCRSQFSKMFANLEAKQAYLGISSFGMSVTTMEEVFLKVGNIAQERFNQENADETTEVKEADENDPMLKVIELKVDEHLEGLSYYWQHFEAMFIKRIIYLYRKWIMFIMNLSFPARNLISDVIYFCIDLIDFRYCTWHSWYGP</sequence>
<evidence type="ECO:0000259" key="8">
    <source>
        <dbReference type="PROSITE" id="PS50893"/>
    </source>
</evidence>
<dbReference type="PROSITE" id="PS00211">
    <property type="entry name" value="ABC_TRANSPORTER_1"/>
    <property type="match status" value="1"/>
</dbReference>
<reference evidence="9" key="1">
    <citation type="submission" date="2023-07" db="EMBL/GenBank/DDBJ databases">
        <authorList>
            <consortium name="CYATHOMIX"/>
        </authorList>
    </citation>
    <scope>NUCLEOTIDE SEQUENCE</scope>
    <source>
        <strain evidence="9">N/A</strain>
    </source>
</reference>
<dbReference type="PANTHER" id="PTHR19229:SF250">
    <property type="entry name" value="ABC TRANSPORTER DOMAIN-CONTAINING PROTEIN-RELATED"/>
    <property type="match status" value="1"/>
</dbReference>
<dbReference type="GO" id="GO:0005524">
    <property type="term" value="F:ATP binding"/>
    <property type="evidence" value="ECO:0007669"/>
    <property type="project" value="UniProtKB-KW"/>
</dbReference>
<evidence type="ECO:0000313" key="9">
    <source>
        <dbReference type="EMBL" id="CAJ0597121.1"/>
    </source>
</evidence>
<keyword evidence="10" id="KW-1185">Reference proteome</keyword>
<dbReference type="Proteomes" id="UP001176961">
    <property type="component" value="Unassembled WGS sequence"/>
</dbReference>
<feature type="transmembrane region" description="Helical" evidence="7">
    <location>
        <begin position="361"/>
        <end position="380"/>
    </location>
</feature>
<evidence type="ECO:0000256" key="6">
    <source>
        <dbReference type="ARBA" id="ARBA00023136"/>
    </source>
</evidence>
<evidence type="ECO:0000256" key="3">
    <source>
        <dbReference type="ARBA" id="ARBA00022741"/>
    </source>
</evidence>
<dbReference type="Gene3D" id="3.40.50.300">
    <property type="entry name" value="P-loop containing nucleotide triphosphate hydrolases"/>
    <property type="match status" value="2"/>
</dbReference>
<dbReference type="EMBL" id="CATQJL010000223">
    <property type="protein sequence ID" value="CAJ0597121.1"/>
    <property type="molecule type" value="Genomic_DNA"/>
</dbReference>
<feature type="transmembrane region" description="Helical" evidence="7">
    <location>
        <begin position="328"/>
        <end position="355"/>
    </location>
</feature>
<dbReference type="AlphaFoldDB" id="A0AA36GRQ8"/>
<organism evidence="9 10">
    <name type="scientific">Cylicocyclus nassatus</name>
    <name type="common">Nematode worm</name>
    <dbReference type="NCBI Taxonomy" id="53992"/>
    <lineage>
        <taxon>Eukaryota</taxon>
        <taxon>Metazoa</taxon>
        <taxon>Ecdysozoa</taxon>
        <taxon>Nematoda</taxon>
        <taxon>Chromadorea</taxon>
        <taxon>Rhabditida</taxon>
        <taxon>Rhabditina</taxon>
        <taxon>Rhabditomorpha</taxon>
        <taxon>Strongyloidea</taxon>
        <taxon>Strongylidae</taxon>
        <taxon>Cylicocyclus</taxon>
    </lineage>
</organism>
<dbReference type="GO" id="GO:0005319">
    <property type="term" value="F:lipid transporter activity"/>
    <property type="evidence" value="ECO:0007669"/>
    <property type="project" value="TreeGrafter"/>
</dbReference>
<dbReference type="PROSITE" id="PS50893">
    <property type="entry name" value="ABC_TRANSPORTER_2"/>
    <property type="match status" value="1"/>
</dbReference>
<dbReference type="InterPro" id="IPR013525">
    <property type="entry name" value="ABC2_TM"/>
</dbReference>
<keyword evidence="5 7" id="KW-1133">Transmembrane helix</keyword>
<gene>
    <name evidence="9" type="ORF">CYNAS_LOCUS9104</name>
</gene>
<dbReference type="SUPFAM" id="SSF52540">
    <property type="entry name" value="P-loop containing nucleoside triphosphate hydrolases"/>
    <property type="match status" value="1"/>
</dbReference>
<comment type="subcellular location">
    <subcellularLocation>
        <location evidence="1">Membrane</location>
        <topology evidence="1">Multi-pass membrane protein</topology>
    </subcellularLocation>
</comment>
<evidence type="ECO:0000313" key="10">
    <source>
        <dbReference type="Proteomes" id="UP001176961"/>
    </source>
</evidence>
<dbReference type="PANTHER" id="PTHR19229">
    <property type="entry name" value="ATP-BINDING CASSETTE TRANSPORTER SUBFAMILY A ABCA"/>
    <property type="match status" value="1"/>
</dbReference>
<dbReference type="Pfam" id="PF00005">
    <property type="entry name" value="ABC_tran"/>
    <property type="match status" value="1"/>
</dbReference>
<keyword evidence="4" id="KW-0067">ATP-binding</keyword>